<gene>
    <name evidence="3" type="ORF">M231_02502</name>
</gene>
<feature type="region of interest" description="Disordered" evidence="1">
    <location>
        <begin position="518"/>
        <end position="547"/>
    </location>
</feature>
<dbReference type="AlphaFoldDB" id="A0A4Q1BQL4"/>
<dbReference type="Proteomes" id="UP000289152">
    <property type="component" value="Unassembled WGS sequence"/>
</dbReference>
<dbReference type="Pfam" id="PF06741">
    <property type="entry name" value="LsmAD"/>
    <property type="match status" value="1"/>
</dbReference>
<feature type="compositionally biased region" description="Pro residues" evidence="1">
    <location>
        <begin position="728"/>
        <end position="744"/>
    </location>
</feature>
<evidence type="ECO:0000313" key="4">
    <source>
        <dbReference type="Proteomes" id="UP000289152"/>
    </source>
</evidence>
<reference evidence="3 4" key="1">
    <citation type="submission" date="2016-06" db="EMBL/GenBank/DDBJ databases">
        <title>Evolution of pathogenesis and genome organization in the Tremellales.</title>
        <authorList>
            <person name="Cuomo C."/>
            <person name="Litvintseva A."/>
            <person name="Heitman J."/>
            <person name="Chen Y."/>
            <person name="Sun S."/>
            <person name="Springer D."/>
            <person name="Dromer F."/>
            <person name="Young S."/>
            <person name="Zeng Q."/>
            <person name="Chapman S."/>
            <person name="Gujja S."/>
            <person name="Saif S."/>
            <person name="Birren B."/>
        </authorList>
    </citation>
    <scope>NUCLEOTIDE SEQUENCE [LARGE SCALE GENOMIC DNA]</scope>
    <source>
        <strain evidence="3 4">ATCC 28783</strain>
    </source>
</reference>
<feature type="region of interest" description="Disordered" evidence="1">
    <location>
        <begin position="717"/>
        <end position="744"/>
    </location>
</feature>
<dbReference type="PANTHER" id="PTHR12854:SF7">
    <property type="entry name" value="ATAXIN-2 HOMOLOG"/>
    <property type="match status" value="1"/>
</dbReference>
<comment type="caution">
    <text evidence="3">The sequence shown here is derived from an EMBL/GenBank/DDBJ whole genome shotgun (WGS) entry which is preliminary data.</text>
</comment>
<organism evidence="3 4">
    <name type="scientific">Tremella mesenterica</name>
    <name type="common">Jelly fungus</name>
    <dbReference type="NCBI Taxonomy" id="5217"/>
    <lineage>
        <taxon>Eukaryota</taxon>
        <taxon>Fungi</taxon>
        <taxon>Dikarya</taxon>
        <taxon>Basidiomycota</taxon>
        <taxon>Agaricomycotina</taxon>
        <taxon>Tremellomycetes</taxon>
        <taxon>Tremellales</taxon>
        <taxon>Tremellaceae</taxon>
        <taxon>Tremella</taxon>
    </lineage>
</organism>
<protein>
    <recommendedName>
        <fullName evidence="2">LsmAD domain-containing protein</fullName>
    </recommendedName>
</protein>
<feature type="compositionally biased region" description="Polar residues" evidence="1">
    <location>
        <begin position="85"/>
        <end position="100"/>
    </location>
</feature>
<sequence>MVAASGRGRGRGGGNAGAPRGGPHERRGSWRGGPPSLGGMPRGASPVVPGSGQSPMPTITDHMNDLRRIPGNPSPVPGKGFMTDSDISNANFSSSNSQRELQPWYADDPLAPPNGPRHSGPQGHGHSNGSTGRDAETFGQANVPWDQFETNARLFGTKTSYQEEIYTTKLNRAAPDFRKREKEAERLANEILNQSTINPHLAEERNQEIEDWAKDDEEKYSGVIRPVKDKEAVIMPARSANAYVPPGARKSGAGGLPQIAPRASLSSTPTNGTASAVNGGVNGTSTPDPAPVTPSAPTPAVTSPPPVAPSPALAPPARHAPTGPARRTSDVAAPKPVVASATLAPSAPTVNETKPASTGPEATPGSTVPAVTQLPTVPQALPAKVSAELSGHIRSLTIQETRPGVVDSFRQFVGTERERAEARKQSINKSERERQLADLKSFQATFQVPLPMPKDILPILAKDEEKQKAIEAQAAKSLANAKAVAEARRTSKDMSKEVKAGLPKKIIMRIPEIPPFNPVNRKPPSVPVTESARKDVPQVTSPAPTDVSQTSAAVAKLNVRASAFIPNPHASTFKPGQSSTSPQVKNVQPSPTASDRPLAKQNPFFRDTPPRRIQHIDPRADFNPWRHGQVPLANTVEPQWPYTGRRAHAPFSGGPMSPGVSGPFDEGGPSGPHMGQQGPPMMQGMPPNFPPYYRYGPNQGMPPGMQMQMNNGQMFSPPPHFQQLPGHPGHPGPPMQQPMGGPPPPNGRLLPALSYVASILELYPPSTQARSSQRAFGTRVDLAVPMYFQNGMPQHPQFIPPQHMQYHPHTPQRNGPMMNGQPPPHGGQMFFPTPPTHNLPQMPVIGSPLQTPHTAIQHQLPFPGQPPNLPGQPFVPLQPQPPPLGQTQSYESTASTH</sequence>
<feature type="compositionally biased region" description="Polar residues" evidence="1">
    <location>
        <begin position="574"/>
        <end position="593"/>
    </location>
</feature>
<keyword evidence="4" id="KW-1185">Reference proteome</keyword>
<dbReference type="OrthoDB" id="2275718at2759"/>
<dbReference type="InterPro" id="IPR045117">
    <property type="entry name" value="ATXN2-like"/>
</dbReference>
<evidence type="ECO:0000256" key="1">
    <source>
        <dbReference type="SAM" id="MobiDB-lite"/>
    </source>
</evidence>
<feature type="compositionally biased region" description="Pro residues" evidence="1">
    <location>
        <begin position="288"/>
        <end position="314"/>
    </location>
</feature>
<dbReference type="GO" id="GO:0003729">
    <property type="term" value="F:mRNA binding"/>
    <property type="evidence" value="ECO:0007669"/>
    <property type="project" value="TreeGrafter"/>
</dbReference>
<dbReference type="GO" id="GO:0034063">
    <property type="term" value="P:stress granule assembly"/>
    <property type="evidence" value="ECO:0007669"/>
    <property type="project" value="TreeGrafter"/>
</dbReference>
<feature type="region of interest" description="Disordered" evidence="1">
    <location>
        <begin position="242"/>
        <end position="370"/>
    </location>
</feature>
<feature type="compositionally biased region" description="Polar residues" evidence="1">
    <location>
        <begin position="538"/>
        <end position="547"/>
    </location>
</feature>
<dbReference type="STRING" id="5217.A0A4Q1BQL4"/>
<feature type="compositionally biased region" description="Gly residues" evidence="1">
    <location>
        <begin position="11"/>
        <end position="20"/>
    </location>
</feature>
<accession>A0A4Q1BQL4</accession>
<name>A0A4Q1BQL4_TREME</name>
<evidence type="ECO:0000313" key="3">
    <source>
        <dbReference type="EMBL" id="RXK40228.1"/>
    </source>
</evidence>
<dbReference type="SMART" id="SM01272">
    <property type="entry name" value="LsmAD"/>
    <property type="match status" value="1"/>
</dbReference>
<feature type="domain" description="LsmAD" evidence="2">
    <location>
        <begin position="155"/>
        <end position="226"/>
    </location>
</feature>
<dbReference type="InterPro" id="IPR009604">
    <property type="entry name" value="LsmAD_domain"/>
</dbReference>
<feature type="region of interest" description="Disordered" evidence="1">
    <location>
        <begin position="566"/>
        <end position="612"/>
    </location>
</feature>
<dbReference type="VEuPathDB" id="FungiDB:TREMEDRAFT_64607"/>
<feature type="region of interest" description="Disordered" evidence="1">
    <location>
        <begin position="1"/>
        <end position="144"/>
    </location>
</feature>
<proteinExistence type="predicted"/>
<dbReference type="PANTHER" id="PTHR12854">
    <property type="entry name" value="ATAXIN 2-RELATED"/>
    <property type="match status" value="1"/>
</dbReference>
<dbReference type="InParanoid" id="A0A4Q1BQL4"/>
<dbReference type="EMBL" id="SDIL01000021">
    <property type="protein sequence ID" value="RXK40228.1"/>
    <property type="molecule type" value="Genomic_DNA"/>
</dbReference>
<evidence type="ECO:0000259" key="2">
    <source>
        <dbReference type="SMART" id="SM01272"/>
    </source>
</evidence>
<dbReference type="GO" id="GO:0010494">
    <property type="term" value="C:cytoplasmic stress granule"/>
    <property type="evidence" value="ECO:0007669"/>
    <property type="project" value="TreeGrafter"/>
</dbReference>
<feature type="region of interest" description="Disordered" evidence="1">
    <location>
        <begin position="857"/>
        <end position="897"/>
    </location>
</feature>
<feature type="compositionally biased region" description="Polar residues" evidence="1">
    <location>
        <begin position="264"/>
        <end position="276"/>
    </location>
</feature>